<keyword evidence="3 5" id="KW-0949">S-adenosyl-L-methionine</keyword>
<accession>A0A1I1JSJ7</accession>
<dbReference type="Proteomes" id="UP000199514">
    <property type="component" value="Unassembled WGS sequence"/>
</dbReference>
<evidence type="ECO:0000256" key="3">
    <source>
        <dbReference type="ARBA" id="ARBA00022691"/>
    </source>
</evidence>
<dbReference type="Pfam" id="PF02547">
    <property type="entry name" value="Queuosine_synth"/>
    <property type="match status" value="1"/>
</dbReference>
<dbReference type="InterPro" id="IPR036100">
    <property type="entry name" value="QueA_sf"/>
</dbReference>
<keyword evidence="4 5" id="KW-0671">Queuosine biosynthesis</keyword>
<evidence type="ECO:0000313" key="7">
    <source>
        <dbReference type="Proteomes" id="UP000199514"/>
    </source>
</evidence>
<comment type="catalytic activity">
    <reaction evidence="5">
        <text>7-aminomethyl-7-carbaguanosine(34) in tRNA + S-adenosyl-L-methionine = epoxyqueuosine(34) in tRNA + adenine + L-methionine + 2 H(+)</text>
        <dbReference type="Rhea" id="RHEA:32155"/>
        <dbReference type="Rhea" id="RHEA-COMP:10342"/>
        <dbReference type="Rhea" id="RHEA-COMP:18582"/>
        <dbReference type="ChEBI" id="CHEBI:15378"/>
        <dbReference type="ChEBI" id="CHEBI:16708"/>
        <dbReference type="ChEBI" id="CHEBI:57844"/>
        <dbReference type="ChEBI" id="CHEBI:59789"/>
        <dbReference type="ChEBI" id="CHEBI:82833"/>
        <dbReference type="ChEBI" id="CHEBI:194443"/>
        <dbReference type="EC" id="2.4.99.17"/>
    </reaction>
</comment>
<dbReference type="AlphaFoldDB" id="A0A1I1JSJ7"/>
<keyword evidence="2 5" id="KW-0808">Transferase</keyword>
<evidence type="ECO:0000256" key="1">
    <source>
        <dbReference type="ARBA" id="ARBA00022490"/>
    </source>
</evidence>
<protein>
    <recommendedName>
        <fullName evidence="5">S-adenosylmethionine:tRNA ribosyltransferase-isomerase</fullName>
        <ecNumber evidence="5">2.4.99.17</ecNumber>
    </recommendedName>
    <alternativeName>
        <fullName evidence="5">Queuosine biosynthesis protein QueA</fullName>
    </alternativeName>
</protein>
<comment type="subcellular location">
    <subcellularLocation>
        <location evidence="5">Cytoplasm</location>
    </subcellularLocation>
</comment>
<evidence type="ECO:0000256" key="2">
    <source>
        <dbReference type="ARBA" id="ARBA00022679"/>
    </source>
</evidence>
<comment type="subunit">
    <text evidence="5">Monomer.</text>
</comment>
<evidence type="ECO:0000256" key="5">
    <source>
        <dbReference type="HAMAP-Rule" id="MF_00113"/>
    </source>
</evidence>
<keyword evidence="6" id="KW-0413">Isomerase</keyword>
<keyword evidence="7" id="KW-1185">Reference proteome</keyword>
<comment type="similarity">
    <text evidence="5">Belongs to the QueA family.</text>
</comment>
<dbReference type="InterPro" id="IPR042118">
    <property type="entry name" value="QueA_dom1"/>
</dbReference>
<dbReference type="STRING" id="927664.SAMN05421780_10626"/>
<dbReference type="OrthoDB" id="9805933at2"/>
<dbReference type="InterPro" id="IPR003699">
    <property type="entry name" value="QueA"/>
</dbReference>
<dbReference type="GO" id="GO:0005737">
    <property type="term" value="C:cytoplasm"/>
    <property type="evidence" value="ECO:0007669"/>
    <property type="project" value="UniProtKB-SubCell"/>
</dbReference>
<name>A0A1I1JSJ7_9BACT</name>
<reference evidence="6 7" key="1">
    <citation type="submission" date="2016-10" db="EMBL/GenBank/DDBJ databases">
        <authorList>
            <person name="de Groot N.N."/>
        </authorList>
    </citation>
    <scope>NUCLEOTIDE SEQUENCE [LARGE SCALE GENOMIC DNA]</scope>
    <source>
        <strain evidence="6 7">DSM 6793</strain>
    </source>
</reference>
<gene>
    <name evidence="5" type="primary">queA</name>
    <name evidence="6" type="ORF">SAMN05421780_10626</name>
</gene>
<dbReference type="EC" id="2.4.99.17" evidence="5"/>
<dbReference type="UniPathway" id="UPA00392"/>
<dbReference type="PANTHER" id="PTHR30307:SF0">
    <property type="entry name" value="S-ADENOSYLMETHIONINE:TRNA RIBOSYLTRANSFERASE-ISOMERASE"/>
    <property type="match status" value="1"/>
</dbReference>
<dbReference type="HAMAP" id="MF_00113">
    <property type="entry name" value="QueA"/>
    <property type="match status" value="1"/>
</dbReference>
<dbReference type="GO" id="GO:0008616">
    <property type="term" value="P:tRNA queuosine(34) biosynthetic process"/>
    <property type="evidence" value="ECO:0007669"/>
    <property type="project" value="UniProtKB-UniRule"/>
</dbReference>
<dbReference type="EMBL" id="FOLE01000006">
    <property type="protein sequence ID" value="SFC48833.1"/>
    <property type="molecule type" value="Genomic_DNA"/>
</dbReference>
<keyword evidence="1 5" id="KW-0963">Cytoplasm</keyword>
<dbReference type="SUPFAM" id="SSF111337">
    <property type="entry name" value="QueA-like"/>
    <property type="match status" value="1"/>
</dbReference>
<evidence type="ECO:0000313" key="6">
    <source>
        <dbReference type="EMBL" id="SFC48833.1"/>
    </source>
</evidence>
<dbReference type="PANTHER" id="PTHR30307">
    <property type="entry name" value="S-ADENOSYLMETHIONINE:TRNA RIBOSYLTRANSFERASE-ISOMERASE"/>
    <property type="match status" value="1"/>
</dbReference>
<evidence type="ECO:0000256" key="4">
    <source>
        <dbReference type="ARBA" id="ARBA00022785"/>
    </source>
</evidence>
<organism evidence="6 7">
    <name type="scientific">Flexibacter flexilis DSM 6793</name>
    <dbReference type="NCBI Taxonomy" id="927664"/>
    <lineage>
        <taxon>Bacteria</taxon>
        <taxon>Pseudomonadati</taxon>
        <taxon>Bacteroidota</taxon>
        <taxon>Cytophagia</taxon>
        <taxon>Cytophagales</taxon>
        <taxon>Flexibacteraceae</taxon>
        <taxon>Flexibacter</taxon>
    </lineage>
</organism>
<dbReference type="RefSeq" id="WP_091512185.1">
    <property type="nucleotide sequence ID" value="NZ_FOLE01000006.1"/>
</dbReference>
<dbReference type="InterPro" id="IPR042119">
    <property type="entry name" value="QueA_dom2"/>
</dbReference>
<dbReference type="GO" id="GO:0051075">
    <property type="term" value="F:S-adenosylmethionine:tRNA ribosyltransferase-isomerase activity"/>
    <property type="evidence" value="ECO:0007669"/>
    <property type="project" value="UniProtKB-EC"/>
</dbReference>
<sequence length="402" mass="45911">MLDPIRKEDFLYTLPDEKIARFPLPQRDTAKLLVYRQGQIQHSQFRHLGEFLPPDSFLFFNNTKVIAARMAFQRDTGAHVEIFLLNPTEPTPVVALAMQQTGFCVWHCMIGNKKRLKTNEILTKNIQTETGQSLQLRAQLIDLENMLVRFEWSPADISFAQVVEQAGQMPLPPYLKRSEEAADKLRYQTVYAQNEGAVAAPTAGLHFTPAVFEDLQQRGMAHDYVTLHVSAGTFRPLQADNVLEHEMHAEQLIFSVKNLENLLANERIIAVGTTSMRALESLYWFGVKLLKTNDKDFRIDQYLPYQFEAASLPTRAQSLTAVLDFMKENNLEELGGQTQIYIVPSYEFKICKGIVTNYHQPESTLILLVAAFVGENWRKIYDEALNNDYRFLSFGDSSLLLP</sequence>
<comment type="pathway">
    <text evidence="5">tRNA modification; tRNA-queuosine biosynthesis.</text>
</comment>
<dbReference type="Gene3D" id="2.40.10.240">
    <property type="entry name" value="QueA-like"/>
    <property type="match status" value="1"/>
</dbReference>
<proteinExistence type="inferred from homology"/>
<dbReference type="Gene3D" id="3.40.1780.10">
    <property type="entry name" value="QueA-like"/>
    <property type="match status" value="1"/>
</dbReference>
<comment type="function">
    <text evidence="5">Transfers and isomerizes the ribose moiety from AdoMet to the 7-aminomethyl group of 7-deazaguanine (preQ1-tRNA) to give epoxyqueuosine (oQ-tRNA).</text>
</comment>